<dbReference type="Proteomes" id="UP000643405">
    <property type="component" value="Unassembled WGS sequence"/>
</dbReference>
<dbReference type="RefSeq" id="WP_188165579.1">
    <property type="nucleotide sequence ID" value="NZ_JACVVX010000005.1"/>
</dbReference>
<organism evidence="1 2">
    <name type="scientific">Oryzicola mucosus</name>
    <dbReference type="NCBI Taxonomy" id="2767425"/>
    <lineage>
        <taxon>Bacteria</taxon>
        <taxon>Pseudomonadati</taxon>
        <taxon>Pseudomonadota</taxon>
        <taxon>Alphaproteobacteria</taxon>
        <taxon>Hyphomicrobiales</taxon>
        <taxon>Phyllobacteriaceae</taxon>
        <taxon>Oryzicola</taxon>
    </lineage>
</organism>
<accession>A0A8J6U344</accession>
<protein>
    <submittedName>
        <fullName evidence="1">Uncharacterized protein</fullName>
    </submittedName>
</protein>
<gene>
    <name evidence="1" type="ORF">ICI42_15840</name>
</gene>
<evidence type="ECO:0000313" key="2">
    <source>
        <dbReference type="Proteomes" id="UP000643405"/>
    </source>
</evidence>
<dbReference type="AlphaFoldDB" id="A0A8J6U344"/>
<name>A0A8J6U344_9HYPH</name>
<comment type="caution">
    <text evidence="1">The sequence shown here is derived from an EMBL/GenBank/DDBJ whole genome shotgun (WGS) entry which is preliminary data.</text>
</comment>
<sequence length="67" mass="7798">MNLKRAAIEAEIERLLTILDGFDGDPDLEEEPFEEQHDQEAEVSWTSGIAPEWFVLAENGRRKKRRN</sequence>
<keyword evidence="2" id="KW-1185">Reference proteome</keyword>
<proteinExistence type="predicted"/>
<evidence type="ECO:0000313" key="1">
    <source>
        <dbReference type="EMBL" id="MBD0416128.1"/>
    </source>
</evidence>
<dbReference type="EMBL" id="JACVVX010000005">
    <property type="protein sequence ID" value="MBD0416128.1"/>
    <property type="molecule type" value="Genomic_DNA"/>
</dbReference>
<reference evidence="1" key="1">
    <citation type="submission" date="2020-09" db="EMBL/GenBank/DDBJ databases">
        <title>Genome seq and assembly of Tianweitania sp.</title>
        <authorList>
            <person name="Chhetri G."/>
        </authorList>
    </citation>
    <scope>NUCLEOTIDE SEQUENCE</scope>
    <source>
        <strain evidence="1">Rool2</strain>
    </source>
</reference>